<proteinExistence type="predicted"/>
<accession>A0ACB8U2L4</accession>
<protein>
    <submittedName>
        <fullName evidence="1">Uncharacterized protein</fullName>
    </submittedName>
</protein>
<keyword evidence="2" id="KW-1185">Reference proteome</keyword>
<evidence type="ECO:0000313" key="2">
    <source>
        <dbReference type="Proteomes" id="UP001055072"/>
    </source>
</evidence>
<gene>
    <name evidence="1" type="ORF">BDY19DRAFT_170976</name>
</gene>
<evidence type="ECO:0000313" key="1">
    <source>
        <dbReference type="EMBL" id="KAI0088557.1"/>
    </source>
</evidence>
<dbReference type="Proteomes" id="UP001055072">
    <property type="component" value="Unassembled WGS sequence"/>
</dbReference>
<dbReference type="EMBL" id="MU274913">
    <property type="protein sequence ID" value="KAI0088557.1"/>
    <property type="molecule type" value="Genomic_DNA"/>
</dbReference>
<reference evidence="1" key="1">
    <citation type="journal article" date="2021" name="Environ. Microbiol.">
        <title>Gene family expansions and transcriptome signatures uncover fungal adaptations to wood decay.</title>
        <authorList>
            <person name="Hage H."/>
            <person name="Miyauchi S."/>
            <person name="Viragh M."/>
            <person name="Drula E."/>
            <person name="Min B."/>
            <person name="Chaduli D."/>
            <person name="Navarro D."/>
            <person name="Favel A."/>
            <person name="Norest M."/>
            <person name="Lesage-Meessen L."/>
            <person name="Balint B."/>
            <person name="Merenyi Z."/>
            <person name="de Eugenio L."/>
            <person name="Morin E."/>
            <person name="Martinez A.T."/>
            <person name="Baldrian P."/>
            <person name="Stursova M."/>
            <person name="Martinez M.J."/>
            <person name="Novotny C."/>
            <person name="Magnuson J.K."/>
            <person name="Spatafora J.W."/>
            <person name="Maurice S."/>
            <person name="Pangilinan J."/>
            <person name="Andreopoulos W."/>
            <person name="LaButti K."/>
            <person name="Hundley H."/>
            <person name="Na H."/>
            <person name="Kuo A."/>
            <person name="Barry K."/>
            <person name="Lipzen A."/>
            <person name="Henrissat B."/>
            <person name="Riley R."/>
            <person name="Ahrendt S."/>
            <person name="Nagy L.G."/>
            <person name="Grigoriev I.V."/>
            <person name="Martin F."/>
            <person name="Rosso M.N."/>
        </authorList>
    </citation>
    <scope>NUCLEOTIDE SEQUENCE</scope>
    <source>
        <strain evidence="1">CBS 384.51</strain>
    </source>
</reference>
<comment type="caution">
    <text evidence="1">The sequence shown here is derived from an EMBL/GenBank/DDBJ whole genome shotgun (WGS) entry which is preliminary data.</text>
</comment>
<name>A0ACB8U2L4_9APHY</name>
<sequence>MCLNPLALERMFEPPSPPLEEELALPPPTAHKNTPAIPSRLSRMYVPSVDISSDSLDGLGEADMEESVVWQNEQGEHEEDRTNQDTSDYEFTFAAPGLNAPQSLLPVPGNPTTPMPFRTNPFTPSRLSLALPTDPRLKLFQFQYDTFTRDHLSAMVDSIAVNTPAGDSNTANSKESSPAVPVSPSGTSISRLRSAKRLKLSPASDFSGDGEAFIMRPHSRVDYVGESRSLMDKIRQARDFSTVSTNVSALTPLSLEMYHELASAQTYETREPVPVFAALNPESRATSSTYAVSSRKSSLQRREQAADLMAQIRDDVKNHKRLSSRDLHATPIRDGPAFDPGVDSVDSDNIRPIDYGDDTDIISDAGHEPTDSLDLYDISTDTTRDAATRSEVHDVDNDLAHSVGDLSLDSISLMEQFPPLPVALIISSSSTSSHVSVQNSAPPEGGSGGAKPTYLSPYTGGFSLAHPSTSARANMNPDDLNRFVSSSTASGVTITSGNSGTAPSIVRHEGRPIKLITPDSQMIPQRIGEMVFDQHLKKWVKASAFGKTTQSGGISVRTNGSNESEDPFRDIESLHEDDALATVEHGAAGSAPSGRNPSPDIEAARVQDVPSDTETEDVEDAEEVELTSFSFDSTPLQPRVVPLSDQPDSGLDTDSESEEDNEQRPEGTGQFVTTVAEPCSDPPANPVPPSRHEADSHQSGPPLHDTPPQRPAPRSSSKSNEPVPPSSHTSSTLTPAAIPGSTQKSTSVTPVSALKDPNRSRSQTPANKLERKRSVSFSDGRRDGPIVGVGRNAPTPDVNSSSEESGSISDIAPGEPSGAPLEPSARTKRIIGMLEDLEDTSYDTESPSKGSSGRPRSDGLQPLPRRQNNNIPSWLSNGGGARGRPRRSLSQTHSARSLRFAGGNANATFLTECSFGVAHDRLVQVITDVQPFEPHWETLPAIDLSRKELDSVARLKEFLPKLDSLNLNSNQLAWLSGIPGTIRSLSVVSNCLTAVTSFSHLLNLESLDISNNNIDSLRQLECLCHLRELRAEGNMIDNVDGLQKMDGLVKLSLQGNNIHDIDLAGYRWTRLEMLNLSHNKLNFLKGVSTQSLPALIALNLDSNNLRELEVEGGSMVRMKILRVSNNRLQQLNAGPFPNVRTLYADNNCLGPIFKAHRLTKLENLSLRNQSGRNGLSLSVQDVRDVKRLYLSGNPLKAGFISEPCYNLIYLELAACRVTSLPSDMARLTPNLRVLNLNYNFLEDVRPLQGLIRLRKLTIIGSRVKAMRDFVKILRGMLDVEMLDFRYVQTLL</sequence>
<organism evidence="1 2">
    <name type="scientific">Irpex rosettiformis</name>
    <dbReference type="NCBI Taxonomy" id="378272"/>
    <lineage>
        <taxon>Eukaryota</taxon>
        <taxon>Fungi</taxon>
        <taxon>Dikarya</taxon>
        <taxon>Basidiomycota</taxon>
        <taxon>Agaricomycotina</taxon>
        <taxon>Agaricomycetes</taxon>
        <taxon>Polyporales</taxon>
        <taxon>Irpicaceae</taxon>
        <taxon>Irpex</taxon>
    </lineage>
</organism>